<dbReference type="InterPro" id="IPR003673">
    <property type="entry name" value="CoA-Trfase_fam_III"/>
</dbReference>
<dbReference type="PANTHER" id="PTHR48207">
    <property type="entry name" value="SUCCINATE--HYDROXYMETHYLGLUTARATE COA-TRANSFERASE"/>
    <property type="match status" value="1"/>
</dbReference>
<evidence type="ECO:0000256" key="1">
    <source>
        <dbReference type="ARBA" id="ARBA00022679"/>
    </source>
</evidence>
<dbReference type="Pfam" id="PF02515">
    <property type="entry name" value="CoA_transf_3"/>
    <property type="match status" value="1"/>
</dbReference>
<name>A0A8S8XA73_9PROT</name>
<proteinExistence type="predicted"/>
<dbReference type="Gene3D" id="3.40.50.10540">
    <property type="entry name" value="Crotonobetainyl-coa:carnitine coa-transferase, domain 1"/>
    <property type="match status" value="1"/>
</dbReference>
<reference evidence="2" key="1">
    <citation type="submission" date="2021-02" db="EMBL/GenBank/DDBJ databases">
        <title>Genome sequence of Rhodospirillales sp. strain TMPK1 isolated from soil.</title>
        <authorList>
            <person name="Nakai R."/>
            <person name="Kusada H."/>
            <person name="Tamaki H."/>
        </authorList>
    </citation>
    <scope>NUCLEOTIDE SEQUENCE</scope>
    <source>
        <strain evidence="2">TMPK1</strain>
    </source>
</reference>
<dbReference type="InterPro" id="IPR050483">
    <property type="entry name" value="CoA-transferase_III_domain"/>
</dbReference>
<organism evidence="2 3">
    <name type="scientific">Roseiterribacter gracilis</name>
    <dbReference type="NCBI Taxonomy" id="2812848"/>
    <lineage>
        <taxon>Bacteria</taxon>
        <taxon>Pseudomonadati</taxon>
        <taxon>Pseudomonadota</taxon>
        <taxon>Alphaproteobacteria</taxon>
        <taxon>Rhodospirillales</taxon>
        <taxon>Roseiterribacteraceae</taxon>
        <taxon>Roseiterribacter</taxon>
    </lineage>
</organism>
<evidence type="ECO:0000313" key="3">
    <source>
        <dbReference type="Proteomes" id="UP000681075"/>
    </source>
</evidence>
<keyword evidence="3" id="KW-1185">Reference proteome</keyword>
<dbReference type="SUPFAM" id="SSF89796">
    <property type="entry name" value="CoA-transferase family III (CaiB/BaiF)"/>
    <property type="match status" value="1"/>
</dbReference>
<dbReference type="EMBL" id="BOPV01000001">
    <property type="protein sequence ID" value="GIL39654.1"/>
    <property type="molecule type" value="Genomic_DNA"/>
</dbReference>
<dbReference type="InterPro" id="IPR044855">
    <property type="entry name" value="CoA-Trfase_III_dom3_sf"/>
</dbReference>
<gene>
    <name evidence="2" type="ORF">TMPK1_18910</name>
</gene>
<protein>
    <submittedName>
        <fullName evidence="2">CoA transferase</fullName>
    </submittedName>
</protein>
<sequence length="402" mass="43732">MSTHTGPLAGIRVIDITLTVMGPYCTQILADLGADVIKVEAEAGDTSRHVLPARSAALGGMFVNMNRGKRSIVLDLKRDAGKAALQRLVESADVFVHTLRPQAIERLGFSYDALRAISPRLIYANLYGFGRNGPYAAFPAYDDVIQAAIGLAMLQANLQDGTPSYVATALADKVTGLHGVYAILAALFARERGAGGQELEIPMFETMVSFLLTEHIAGAVFDPPLSAPVYPRMVSRQRRPYPTRDGYLAVLVYNDGQWLRFFEAIGHPAWSRDARFASMSSRSAHIDALYEHLAVTLAERDTAEWLVLLRQADIPVMALATTQDLFDDPHLDAVGFWQRLDTADGPVRFPGPPVHFSATPSAIRRSAPALDEHGVAILREIGFSDAEIDKIRSRGPNPGGKS</sequence>
<dbReference type="Gene3D" id="3.30.1540.10">
    <property type="entry name" value="formyl-coa transferase, domain 3"/>
    <property type="match status" value="1"/>
</dbReference>
<dbReference type="InterPro" id="IPR023606">
    <property type="entry name" value="CoA-Trfase_III_dom_1_sf"/>
</dbReference>
<keyword evidence="1 2" id="KW-0808">Transferase</keyword>
<dbReference type="GO" id="GO:0008410">
    <property type="term" value="F:CoA-transferase activity"/>
    <property type="evidence" value="ECO:0007669"/>
    <property type="project" value="TreeGrafter"/>
</dbReference>
<dbReference type="PANTHER" id="PTHR48207:SF4">
    <property type="entry name" value="BLL6097 PROTEIN"/>
    <property type="match status" value="1"/>
</dbReference>
<dbReference type="Proteomes" id="UP000681075">
    <property type="component" value="Unassembled WGS sequence"/>
</dbReference>
<dbReference type="RefSeq" id="WP_420242757.1">
    <property type="nucleotide sequence ID" value="NZ_BOPV01000001.1"/>
</dbReference>
<evidence type="ECO:0000313" key="2">
    <source>
        <dbReference type="EMBL" id="GIL39654.1"/>
    </source>
</evidence>
<accession>A0A8S8XA73</accession>
<comment type="caution">
    <text evidence="2">The sequence shown here is derived from an EMBL/GenBank/DDBJ whole genome shotgun (WGS) entry which is preliminary data.</text>
</comment>
<dbReference type="AlphaFoldDB" id="A0A8S8XA73"/>